<sequence>MTKKMISWLSFIAVFLFLLHSCVHDEIYSSSDPASAEYHSKSLWKEDEKYIKNVMKVFDEYADKSYFASNFGDVYWDYATTMGTYDEKFLEVPVVKNGKINFILLVYREDDRIFFKRKDEESSKEFFKVLIFTDRVKNKLSGRILGAGGNTSKTFCYTVETTVEWTNDDGSPGPTFSHSETYCFPTGPSLPCQALDTESNCGGGYGNGGSGGSGGGSTGYPYPQNNQTPCEKTKNIVNKPQIKAKLTSLQSYANTNTKIESGFQELKSGTLVNGVVNGDNQIEFGIGPNSQGTVHTHQPGTIGIFAPQDIMTFLAIVHAQDANALGNAYSGTISSSGTYFINFTGTASDLPPAMTEAQEAAYVAATVKDYTEKYYKLLKAEGKKSYQTLSSIGLEKLFFDMLDKIGLAGKITLIKEDNGNTSTIQKDSSGNPIPNPC</sequence>
<comment type="caution">
    <text evidence="1">The sequence shown here is derived from an EMBL/GenBank/DDBJ whole genome shotgun (WGS) entry which is preliminary data.</text>
</comment>
<protein>
    <submittedName>
        <fullName evidence="1">Uncharacterized protein</fullName>
    </submittedName>
</protein>
<reference evidence="2" key="1">
    <citation type="submission" date="2017-02" db="EMBL/GenBank/DDBJ databases">
        <authorList>
            <person name="Tetz G."/>
            <person name="Tetz V."/>
        </authorList>
    </citation>
    <scope>NUCLEOTIDE SEQUENCE [LARGE SCALE GENOMIC DNA]</scope>
    <source>
        <strain evidence="2">VT16-26</strain>
    </source>
</reference>
<keyword evidence="2" id="KW-1185">Reference proteome</keyword>
<proteinExistence type="predicted"/>
<dbReference type="RefSeq" id="WP_087707197.1">
    <property type="nucleotide sequence ID" value="NZ_MVAG01000081.1"/>
</dbReference>
<organism evidence="1 2">
    <name type="scientific">Chryseobacterium mucoviscidosis</name>
    <dbReference type="NCBI Taxonomy" id="1945581"/>
    <lineage>
        <taxon>Bacteria</taxon>
        <taxon>Pseudomonadati</taxon>
        <taxon>Bacteroidota</taxon>
        <taxon>Flavobacteriia</taxon>
        <taxon>Flavobacteriales</taxon>
        <taxon>Weeksellaceae</taxon>
        <taxon>Chryseobacterium group</taxon>
        <taxon>Chryseobacterium</taxon>
    </lineage>
</organism>
<accession>A0A202C8X7</accession>
<dbReference type="EMBL" id="MVAG01000081">
    <property type="protein sequence ID" value="OVE60217.1"/>
    <property type="molecule type" value="Genomic_DNA"/>
</dbReference>
<gene>
    <name evidence="1" type="ORF">B0E34_04495</name>
</gene>
<evidence type="ECO:0000313" key="2">
    <source>
        <dbReference type="Proteomes" id="UP000196355"/>
    </source>
</evidence>
<name>A0A202C8X7_9FLAO</name>
<evidence type="ECO:0000313" key="1">
    <source>
        <dbReference type="EMBL" id="OVE60217.1"/>
    </source>
</evidence>
<dbReference type="Proteomes" id="UP000196355">
    <property type="component" value="Unassembled WGS sequence"/>
</dbReference>
<dbReference type="AlphaFoldDB" id="A0A202C8X7"/>